<dbReference type="Proteomes" id="UP001165960">
    <property type="component" value="Unassembled WGS sequence"/>
</dbReference>
<comment type="caution">
    <text evidence="1">The sequence shown here is derived from an EMBL/GenBank/DDBJ whole genome shotgun (WGS) entry which is preliminary data.</text>
</comment>
<reference evidence="1" key="1">
    <citation type="submission" date="2022-04" db="EMBL/GenBank/DDBJ databases">
        <title>Genome of the entomopathogenic fungus Entomophthora muscae.</title>
        <authorList>
            <person name="Elya C."/>
            <person name="Lovett B.R."/>
            <person name="Lee E."/>
            <person name="Macias A.M."/>
            <person name="Hajek A.E."/>
            <person name="De Bivort B.L."/>
            <person name="Kasson M.T."/>
            <person name="De Fine Licht H.H."/>
            <person name="Stajich J.E."/>
        </authorList>
    </citation>
    <scope>NUCLEOTIDE SEQUENCE</scope>
    <source>
        <strain evidence="1">Berkeley</strain>
    </source>
</reference>
<name>A0ACC2RPK2_9FUNG</name>
<gene>
    <name evidence="1" type="ORF">DSO57_1038569</name>
</gene>
<evidence type="ECO:0000313" key="1">
    <source>
        <dbReference type="EMBL" id="KAJ9051995.1"/>
    </source>
</evidence>
<dbReference type="EMBL" id="QTSX02006892">
    <property type="protein sequence ID" value="KAJ9051995.1"/>
    <property type="molecule type" value="Genomic_DNA"/>
</dbReference>
<accession>A0ACC2RPK2</accession>
<sequence>MAERLARNPNSFVEVPNPGAGFQIEAAMTKAITRNLKGVAKDTAGTRLNADFENSDTMQVARRVGLRNLHRIGYKY</sequence>
<organism evidence="1 2">
    <name type="scientific">Entomophthora muscae</name>
    <dbReference type="NCBI Taxonomy" id="34485"/>
    <lineage>
        <taxon>Eukaryota</taxon>
        <taxon>Fungi</taxon>
        <taxon>Fungi incertae sedis</taxon>
        <taxon>Zoopagomycota</taxon>
        <taxon>Entomophthoromycotina</taxon>
        <taxon>Entomophthoromycetes</taxon>
        <taxon>Entomophthorales</taxon>
        <taxon>Entomophthoraceae</taxon>
        <taxon>Entomophthora</taxon>
    </lineage>
</organism>
<keyword evidence="2" id="KW-1185">Reference proteome</keyword>
<protein>
    <submittedName>
        <fullName evidence="1">Uncharacterized protein</fullName>
    </submittedName>
</protein>
<evidence type="ECO:0000313" key="2">
    <source>
        <dbReference type="Proteomes" id="UP001165960"/>
    </source>
</evidence>
<proteinExistence type="predicted"/>